<accession>A0ABR5IGA6</accession>
<dbReference type="Pfam" id="PF02626">
    <property type="entry name" value="CT_A_B"/>
    <property type="match status" value="1"/>
</dbReference>
<evidence type="ECO:0000259" key="5">
    <source>
        <dbReference type="SMART" id="SM00797"/>
    </source>
</evidence>
<dbReference type="InterPro" id="IPR029000">
    <property type="entry name" value="Cyclophilin-like_dom_sf"/>
</dbReference>
<evidence type="ECO:0000256" key="1">
    <source>
        <dbReference type="ARBA" id="ARBA00022741"/>
    </source>
</evidence>
<dbReference type="NCBIfam" id="TIGR00724">
    <property type="entry name" value="urea_amlyse_rel"/>
    <property type="match status" value="1"/>
</dbReference>
<comment type="caution">
    <text evidence="6">The sequence shown here is derived from an EMBL/GenBank/DDBJ whole genome shotgun (WGS) entry which is preliminary data.</text>
</comment>
<dbReference type="InterPro" id="IPR052708">
    <property type="entry name" value="PxpC"/>
</dbReference>
<dbReference type="InterPro" id="IPR003778">
    <property type="entry name" value="CT_A_B"/>
</dbReference>
<keyword evidence="2 6" id="KW-0378">Hydrolase</keyword>
<evidence type="ECO:0000313" key="6">
    <source>
        <dbReference type="EMBL" id="KNA92623.1"/>
    </source>
</evidence>
<dbReference type="Gene3D" id="2.40.100.10">
    <property type="entry name" value="Cyclophilin-like"/>
    <property type="match status" value="1"/>
</dbReference>
<gene>
    <name evidence="6" type="ORF">ABW18_04865</name>
</gene>
<keyword evidence="7" id="KW-1185">Reference proteome</keyword>
<dbReference type="GO" id="GO:0016787">
    <property type="term" value="F:hydrolase activity"/>
    <property type="evidence" value="ECO:0007669"/>
    <property type="project" value="UniProtKB-KW"/>
</dbReference>
<dbReference type="SMART" id="SM00797">
    <property type="entry name" value="AHS2"/>
    <property type="match status" value="1"/>
</dbReference>
<organism evidence="6 7">
    <name type="scientific">Gordonia jacobaea</name>
    <dbReference type="NCBI Taxonomy" id="122202"/>
    <lineage>
        <taxon>Bacteria</taxon>
        <taxon>Bacillati</taxon>
        <taxon>Actinomycetota</taxon>
        <taxon>Actinomycetes</taxon>
        <taxon>Mycobacteriales</taxon>
        <taxon>Gordoniaceae</taxon>
        <taxon>Gordonia</taxon>
    </lineage>
</organism>
<protein>
    <submittedName>
        <fullName evidence="6">Allophanate hydrolase</fullName>
    </submittedName>
</protein>
<evidence type="ECO:0000313" key="7">
    <source>
        <dbReference type="Proteomes" id="UP000037247"/>
    </source>
</evidence>
<feature type="compositionally biased region" description="Polar residues" evidence="4">
    <location>
        <begin position="128"/>
        <end position="137"/>
    </location>
</feature>
<dbReference type="PANTHER" id="PTHR43309">
    <property type="entry name" value="5-OXOPROLINASE SUBUNIT C"/>
    <property type="match status" value="1"/>
</dbReference>
<reference evidence="6 7" key="1">
    <citation type="submission" date="2015-05" db="EMBL/GenBank/DDBJ databases">
        <title>Draft genome sequence of the bacterium Gordonia jacobaea a new member of the Gordonia genus.</title>
        <authorList>
            <person name="Jimenez-Galisteo G."/>
            <person name="Dominguez A."/>
            <person name="Munoz E."/>
            <person name="Vinas M."/>
        </authorList>
    </citation>
    <scope>NUCLEOTIDE SEQUENCE [LARGE SCALE GENOMIC DNA]</scope>
    <source>
        <strain evidence="7">mv1</strain>
    </source>
</reference>
<feature type="region of interest" description="Disordered" evidence="4">
    <location>
        <begin position="125"/>
        <end position="148"/>
    </location>
</feature>
<dbReference type="PANTHER" id="PTHR43309:SF3">
    <property type="entry name" value="5-OXOPROLINASE SUBUNIT C"/>
    <property type="match status" value="1"/>
</dbReference>
<dbReference type="Proteomes" id="UP000037247">
    <property type="component" value="Unassembled WGS sequence"/>
</dbReference>
<proteinExistence type="predicted"/>
<sequence>MTRATVIATGPLATIQDLGRPGYQHLGVPRSGAADRVAMTLANRLVGNSEDAATIETTLGGLVLRCDTDTLVAVTGADASVSVNGVAVGVNSAVVARAGTNVEVGTPHWGCRNYVAARGGFDVEPSLGSRSTDTLSGTGPPPLAQGDELRVGDADETWPATLHAPADTRRVGVVELTAFPGPRANRLSEPGDLFAGTWEVTTASNRVGVRLRRRDGDTAPTLTHRTDLPEMPSEGVAHGAVQVPPAGEPVIFLADHPVTGGYPVVGVLSATSVSAAAQLVAGTLVRFQPG</sequence>
<evidence type="ECO:0000256" key="2">
    <source>
        <dbReference type="ARBA" id="ARBA00022801"/>
    </source>
</evidence>
<keyword evidence="1" id="KW-0547">Nucleotide-binding</keyword>
<evidence type="ECO:0000256" key="3">
    <source>
        <dbReference type="ARBA" id="ARBA00022840"/>
    </source>
</evidence>
<evidence type="ECO:0000256" key="4">
    <source>
        <dbReference type="SAM" id="MobiDB-lite"/>
    </source>
</evidence>
<name>A0ABR5IGA6_9ACTN</name>
<dbReference type="EMBL" id="LDTZ01000014">
    <property type="protein sequence ID" value="KNA92623.1"/>
    <property type="molecule type" value="Genomic_DNA"/>
</dbReference>
<keyword evidence="3" id="KW-0067">ATP-binding</keyword>
<dbReference type="RefSeq" id="WP_049697836.1">
    <property type="nucleotide sequence ID" value="NZ_JAQDQF010000002.1"/>
</dbReference>
<feature type="domain" description="Carboxyltransferase" evidence="5">
    <location>
        <begin position="25"/>
        <end position="290"/>
    </location>
</feature>